<reference evidence="3" key="1">
    <citation type="submission" date="2021-11" db="EMBL/GenBank/DDBJ databases">
        <title>Description of novel Flavobacterium species.</title>
        <authorList>
            <person name="Saticioglu I.B."/>
            <person name="Ay H."/>
            <person name="Altun S."/>
            <person name="Duman M."/>
        </authorList>
    </citation>
    <scope>NUCLEOTIDE SEQUENCE</scope>
    <source>
        <strain evidence="3">F-30</strain>
    </source>
</reference>
<sequence>MIRKLLLIIRSLFLKPVDFFSGKLFIPSVKLLCLGMFFVVQFGFGQTVLVDNATSGGGSYRIPAGVNSVKIEVWGAGGGGGGSRSNGRGGSGGGGGGYATKIITVVPGQIINYTIGTRGTGGNATNGAAGTNSTLTHTPSSLSLLAYGGSGGLQNNATTFSGGVGGGATGADTNVSGDLNLTGATGGSGGGVPAGNGGNGGNTSSTGGAGATNGIGTAGVVPGGGGGGGEYNGSNIAGGAGANGKVKITSQLTYVAKILGATYGSDTWCSGETRTVNVEIQNMGTATWTDSSPDINIGVKWNTNGAINGADYYVRTDAGNLAPGAKRIYNIPFTASNNVGAGYTSNLSTGINNLTFDVVSEQIAWFAGNLNGVGPGNVAFTTPDITIINVPENKTIAPVPTSLCSGNSSNITVALSQVGVNYQLRDASNALIGSAVAGTNGTINLPTGNLTGTTTFNVLASSCGNLVQMPGTVTVTVSQPPTVSNAGPDQTASSSSFVLAANTPIVGSGVWSVVSGPNTSTNQFSSITNPAATFNRTTAGTYILRWTISNGSVCSASIDDVVIANCVGNRITNGDFSSIPATSGWTYAVNSKGSTVEVLNESVYFPNGNNDNTAELDYEASLGQSVTVVPGVPYTLSFLYARRPNAPATVAVDIKIIEGGSTTATKNITTTDNNSTPQLGTFTFTPTSSSILIEFYNSASTIGQTLGSIIDNIVLVPSSQVTPVATTIPKGSYKTLTACSGTSVQLDVENVPASGVTYLWSGSSAATFSSTTSKNPTVTFSSSGVVEKVTVVTTTTGGCASNPSSTYVRVSALPTVFNVTGAGSYCFGGSGVSVGLNASTSGISYQLQKDGVNVGTAVTGPTSGAAISFGSQTAAGTYTVVAKNTTTSCTSNMNGIVIINPKPVISDIAITVCSGTSFTVVPVNFGSVIVPANTTYSWGLPSGVGFTGGAVSSGTPLNITGNLVNTTIVNQTAVYTVTPTSSGCAGTPFKVTVTINPTNTAGVALSTPTLCINVPLTNSTYITHTTTGATGIGSPSNLPSGLSAAWAPNKITISGTPTASGTFAYTIPLLGGCGTVSATGSMTISPATVGGTAASASCYTTSSNTATITLSGHTGNVIKWESSADNFVSTPATIANTSTTLSGINVSTPTYYRAVVQSGNCSASNSSVVKLVPGIAPAANNATLPTCNGFTANWTKVNEATSYLLSISDDNFTTTLSGYTDINVGDNSAFSVTGLSPNKTYQYAIKSVFSCGNYVTQSNVIAVTTADLPITGTFTGGAPVICVGSSTIFSNSTPGGVWSVTNGSGTANITTNGAVTGGTVGNVTVVYTVTNGSCSNSISRALSINPLLIKPEVGEVIGVGCSNLGSVTLNNLPTGNWTLYQTGTALNSFNNTTLSETSYTVTGLAVGTYYFAVNNGTCTSDQTIAVDITDQTSTSWNGTKWSNDPPTPTKNAIIESVNPNQPFATDAFACSLTINAGVVVTVPTGITLTITNAITTNGQLIFENNSSLLQSNNVVNTGNITYKRTALKIRQADFVYWSTPVKPQQLLKVSPDTKPDLFYYHHGSGWIDADRNADMIVGKGYIIRGPETYSNTDKADYTASFIGVPNNGDIVGEPLTAGKYRLIGNPYPSALSIDKLIQGNTVLNGTVYFWTHNTAVTPVGNYDYNPNDYASYNLSGSVRTSKAALTGNEKPSGYVGAGQAFFVSGRLAGPVLYNNSMRFGGTNNNQFFKSSETSKETSIEKNRIWLNMTSSKGTFKQLLIGYIEGATNAYENKFDGVSFDGNPYLDFYSMVNTTKLVIQGRALPFVNTDVVPLGYKTSVEDTFTIAIDEVDGKMSNQAIYLEDKKTGIIHDLRSSDYTFKSASGTFTDRFVLKYANKTLGTGDFENIQDGILISVKNKTINVLSSKENVKEVTIFDITGKTLYNKNKVSNTELQIQNLPSSNQVLLVKVTLENDFTTTRKIIFQ</sequence>
<evidence type="ECO:0000256" key="1">
    <source>
        <dbReference type="SAM" id="MobiDB-lite"/>
    </source>
</evidence>
<dbReference type="Pfam" id="PF04862">
    <property type="entry name" value="DUF642"/>
    <property type="match status" value="1"/>
</dbReference>
<accession>A0ABS8M9N4</accession>
<dbReference type="InterPro" id="IPR013783">
    <property type="entry name" value="Ig-like_fold"/>
</dbReference>
<dbReference type="Pfam" id="PF21722">
    <property type="entry name" value="Gly_rich_2"/>
    <property type="match status" value="1"/>
</dbReference>
<dbReference type="InterPro" id="IPR049304">
    <property type="entry name" value="Gly_rich_dom"/>
</dbReference>
<dbReference type="RefSeq" id="WP_230033731.1">
    <property type="nucleotide sequence ID" value="NZ_JAJJMM010000001.1"/>
</dbReference>
<organism evidence="3 4">
    <name type="scientific">Flavobacterium piscisymbiosum</name>
    <dbReference type="NCBI Taxonomy" id="2893753"/>
    <lineage>
        <taxon>Bacteria</taxon>
        <taxon>Pseudomonadati</taxon>
        <taxon>Bacteroidota</taxon>
        <taxon>Flavobacteriia</taxon>
        <taxon>Flavobacteriales</taxon>
        <taxon>Flavobacteriaceae</taxon>
        <taxon>Flavobacterium</taxon>
    </lineage>
</organism>
<comment type="caution">
    <text evidence="3">The sequence shown here is derived from an EMBL/GenBank/DDBJ whole genome shotgun (WGS) entry which is preliminary data.</text>
</comment>
<dbReference type="PROSITE" id="PS50853">
    <property type="entry name" value="FN3"/>
    <property type="match status" value="1"/>
</dbReference>
<dbReference type="InterPro" id="IPR006946">
    <property type="entry name" value="DGR2-like_dom"/>
</dbReference>
<gene>
    <name evidence="3" type="ORF">LNP81_04440</name>
</gene>
<dbReference type="Gene3D" id="2.60.40.10">
    <property type="entry name" value="Immunoglobulins"/>
    <property type="match status" value="2"/>
</dbReference>
<dbReference type="InterPro" id="IPR045828">
    <property type="entry name" value="PKD_Bacteroidetes"/>
</dbReference>
<name>A0ABS8M9N4_9FLAO</name>
<feature type="domain" description="Fibronectin type-III" evidence="2">
    <location>
        <begin position="1176"/>
        <end position="1268"/>
    </location>
</feature>
<dbReference type="InterPro" id="IPR003961">
    <property type="entry name" value="FN3_dom"/>
</dbReference>
<dbReference type="SUPFAM" id="SSF49785">
    <property type="entry name" value="Galactose-binding domain-like"/>
    <property type="match status" value="1"/>
</dbReference>
<dbReference type="Pfam" id="PF19406">
    <property type="entry name" value="PKD_5"/>
    <property type="match status" value="1"/>
</dbReference>
<keyword evidence="4" id="KW-1185">Reference proteome</keyword>
<evidence type="ECO:0000259" key="2">
    <source>
        <dbReference type="PROSITE" id="PS50853"/>
    </source>
</evidence>
<feature type="region of interest" description="Disordered" evidence="1">
    <location>
        <begin position="182"/>
        <end position="208"/>
    </location>
</feature>
<dbReference type="NCBIfam" id="NF033708">
    <property type="entry name" value="T9SS_Cterm_ChiA"/>
    <property type="match status" value="1"/>
</dbReference>
<dbReference type="Gene3D" id="2.60.120.260">
    <property type="entry name" value="Galactose-binding domain-like"/>
    <property type="match status" value="1"/>
</dbReference>
<protein>
    <submittedName>
        <fullName evidence="3">T9SS sorting signal type C domain-containing protein</fullName>
    </submittedName>
</protein>
<dbReference type="EMBL" id="JAJJMM010000001">
    <property type="protein sequence ID" value="MCC9062232.1"/>
    <property type="molecule type" value="Genomic_DNA"/>
</dbReference>
<evidence type="ECO:0000313" key="4">
    <source>
        <dbReference type="Proteomes" id="UP001430679"/>
    </source>
</evidence>
<feature type="compositionally biased region" description="Gly residues" evidence="1">
    <location>
        <begin position="184"/>
        <end position="208"/>
    </location>
</feature>
<dbReference type="Proteomes" id="UP001430679">
    <property type="component" value="Unassembled WGS sequence"/>
</dbReference>
<evidence type="ECO:0000313" key="3">
    <source>
        <dbReference type="EMBL" id="MCC9062232.1"/>
    </source>
</evidence>
<proteinExistence type="predicted"/>
<dbReference type="InterPro" id="IPR008979">
    <property type="entry name" value="Galactose-bd-like_sf"/>
</dbReference>